<gene>
    <name evidence="2" type="ORF">NEOLI_002618</name>
</gene>
<proteinExistence type="predicted"/>
<evidence type="ECO:0000313" key="2">
    <source>
        <dbReference type="EMBL" id="OLL22013.1"/>
    </source>
</evidence>
<comment type="caution">
    <text evidence="2">The sequence shown here is derived from an EMBL/GenBank/DDBJ whole genome shotgun (WGS) entry which is preliminary data.</text>
</comment>
<dbReference type="Proteomes" id="UP000186594">
    <property type="component" value="Unassembled WGS sequence"/>
</dbReference>
<dbReference type="EMBL" id="LXFE01004026">
    <property type="protein sequence ID" value="OLL22013.1"/>
    <property type="molecule type" value="Genomic_DNA"/>
</dbReference>
<evidence type="ECO:0000256" key="1">
    <source>
        <dbReference type="SAM" id="MobiDB-lite"/>
    </source>
</evidence>
<dbReference type="AlphaFoldDB" id="A0A1U7LHE0"/>
<reference evidence="2 3" key="1">
    <citation type="submission" date="2016-04" db="EMBL/GenBank/DDBJ databases">
        <title>Evolutionary innovation and constraint leading to complex multicellularity in the Ascomycota.</title>
        <authorList>
            <person name="Cisse O."/>
            <person name="Nguyen A."/>
            <person name="Hewitt D.A."/>
            <person name="Jedd G."/>
            <person name="Stajich J.E."/>
        </authorList>
    </citation>
    <scope>NUCLEOTIDE SEQUENCE [LARGE SCALE GENOMIC DNA]</scope>
    <source>
        <strain evidence="2 3">DAH-3</strain>
    </source>
</reference>
<feature type="region of interest" description="Disordered" evidence="1">
    <location>
        <begin position="45"/>
        <end position="69"/>
    </location>
</feature>
<sequence>MVDTRVSGSDENGNLVGSRVVATASGDGSYIGGASYDSVGGFHSVSDAQSNNGYADGRAELGPPGNWRG</sequence>
<evidence type="ECO:0000313" key="3">
    <source>
        <dbReference type="Proteomes" id="UP000186594"/>
    </source>
</evidence>
<accession>A0A1U7LHE0</accession>
<keyword evidence="3" id="KW-1185">Reference proteome</keyword>
<name>A0A1U7LHE0_NEOID</name>
<protein>
    <submittedName>
        <fullName evidence="2">Uncharacterized protein</fullName>
    </submittedName>
</protein>
<organism evidence="2 3">
    <name type="scientific">Neolecta irregularis (strain DAH-3)</name>
    <dbReference type="NCBI Taxonomy" id="1198029"/>
    <lineage>
        <taxon>Eukaryota</taxon>
        <taxon>Fungi</taxon>
        <taxon>Dikarya</taxon>
        <taxon>Ascomycota</taxon>
        <taxon>Taphrinomycotina</taxon>
        <taxon>Neolectales</taxon>
        <taxon>Neolectaceae</taxon>
        <taxon>Neolecta</taxon>
    </lineage>
</organism>